<gene>
    <name evidence="1" type="ORF">CEXT_107631</name>
</gene>
<reference evidence="1 2" key="1">
    <citation type="submission" date="2021-06" db="EMBL/GenBank/DDBJ databases">
        <title>Caerostris extrusa draft genome.</title>
        <authorList>
            <person name="Kono N."/>
            <person name="Arakawa K."/>
        </authorList>
    </citation>
    <scope>NUCLEOTIDE SEQUENCE [LARGE SCALE GENOMIC DNA]</scope>
</reference>
<sequence length="74" mass="8797">MMIRTFERICLCTPDNQLTARVHPLRRVRQREPKSAVTRWQHDTRFLLINYADDTWGLPPPPPRYSYELNPASC</sequence>
<dbReference type="EMBL" id="BPLR01011384">
    <property type="protein sequence ID" value="GIY46192.1"/>
    <property type="molecule type" value="Genomic_DNA"/>
</dbReference>
<organism evidence="1 2">
    <name type="scientific">Caerostris extrusa</name>
    <name type="common">Bark spider</name>
    <name type="synonym">Caerostris bankana</name>
    <dbReference type="NCBI Taxonomy" id="172846"/>
    <lineage>
        <taxon>Eukaryota</taxon>
        <taxon>Metazoa</taxon>
        <taxon>Ecdysozoa</taxon>
        <taxon>Arthropoda</taxon>
        <taxon>Chelicerata</taxon>
        <taxon>Arachnida</taxon>
        <taxon>Araneae</taxon>
        <taxon>Araneomorphae</taxon>
        <taxon>Entelegynae</taxon>
        <taxon>Araneoidea</taxon>
        <taxon>Araneidae</taxon>
        <taxon>Caerostris</taxon>
    </lineage>
</organism>
<keyword evidence="2" id="KW-1185">Reference proteome</keyword>
<dbReference type="Proteomes" id="UP001054945">
    <property type="component" value="Unassembled WGS sequence"/>
</dbReference>
<name>A0AAV4TLA0_CAEEX</name>
<comment type="caution">
    <text evidence="1">The sequence shown here is derived from an EMBL/GenBank/DDBJ whole genome shotgun (WGS) entry which is preliminary data.</text>
</comment>
<evidence type="ECO:0000313" key="1">
    <source>
        <dbReference type="EMBL" id="GIY46192.1"/>
    </source>
</evidence>
<protein>
    <submittedName>
        <fullName evidence="1">Uncharacterized protein</fullName>
    </submittedName>
</protein>
<accession>A0AAV4TLA0</accession>
<evidence type="ECO:0000313" key="2">
    <source>
        <dbReference type="Proteomes" id="UP001054945"/>
    </source>
</evidence>
<proteinExistence type="predicted"/>
<dbReference type="AlphaFoldDB" id="A0AAV4TLA0"/>